<dbReference type="SMART" id="SM00387">
    <property type="entry name" value="HATPase_c"/>
    <property type="match status" value="1"/>
</dbReference>
<dbReference type="InterPro" id="IPR036890">
    <property type="entry name" value="HATPase_C_sf"/>
</dbReference>
<keyword evidence="3" id="KW-0597">Phosphoprotein</keyword>
<name>A0A4V3DX44_9HYPH</name>
<dbReference type="OrthoDB" id="9797304at2"/>
<dbReference type="InterPro" id="IPR035965">
    <property type="entry name" value="PAS-like_dom_sf"/>
</dbReference>
<dbReference type="Pfam" id="PF12860">
    <property type="entry name" value="PAS_7"/>
    <property type="match status" value="2"/>
</dbReference>
<gene>
    <name evidence="8" type="ORF">EV668_4420</name>
</gene>
<dbReference type="Gene3D" id="3.30.450.20">
    <property type="entry name" value="PAS domain"/>
    <property type="match status" value="3"/>
</dbReference>
<dbReference type="Gene3D" id="1.10.287.130">
    <property type="match status" value="1"/>
</dbReference>
<evidence type="ECO:0000313" key="9">
    <source>
        <dbReference type="Proteomes" id="UP000295122"/>
    </source>
</evidence>
<dbReference type="SUPFAM" id="SSF55874">
    <property type="entry name" value="ATPase domain of HSP90 chaperone/DNA topoisomerase II/histidine kinase"/>
    <property type="match status" value="1"/>
</dbReference>
<reference evidence="8 9" key="1">
    <citation type="submission" date="2019-03" db="EMBL/GenBank/DDBJ databases">
        <title>Genomic Encyclopedia of Type Strains, Phase IV (KMG-IV): sequencing the most valuable type-strain genomes for metagenomic binning, comparative biology and taxonomic classification.</title>
        <authorList>
            <person name="Goeker M."/>
        </authorList>
    </citation>
    <scope>NUCLEOTIDE SEQUENCE [LARGE SCALE GENOMIC DNA]</scope>
    <source>
        <strain evidence="8 9">DSM 25903</strain>
    </source>
</reference>
<dbReference type="GO" id="GO:0009927">
    <property type="term" value="F:histidine phosphotransfer kinase activity"/>
    <property type="evidence" value="ECO:0007669"/>
    <property type="project" value="TreeGrafter"/>
</dbReference>
<dbReference type="PANTHER" id="PTHR43047">
    <property type="entry name" value="TWO-COMPONENT HISTIDINE PROTEIN KINASE"/>
    <property type="match status" value="1"/>
</dbReference>
<dbReference type="CDD" id="cd00075">
    <property type="entry name" value="HATPase"/>
    <property type="match status" value="1"/>
</dbReference>
<dbReference type="InterPro" id="IPR005467">
    <property type="entry name" value="His_kinase_dom"/>
</dbReference>
<keyword evidence="6" id="KW-1133">Transmembrane helix</keyword>
<dbReference type="Proteomes" id="UP000295122">
    <property type="component" value="Unassembled WGS sequence"/>
</dbReference>
<feature type="domain" description="Histidine kinase" evidence="7">
    <location>
        <begin position="628"/>
        <end position="845"/>
    </location>
</feature>
<sequence>MSRPTTSIPVPALCAETARRAEGVRCGLVRRLARGVSVAALVSAADAALAQHAAAPQSLVLGLQSVFGSALVMGLLVFTTTLAIFSVRDRRVWSDRDRESAVEIARLREVEDRTKILLGSERQVLVLWNEADAPPSVEGDPTLLDESGNARRVLAFGSWLKPADASRIEALIARLRERGEGFRISLRTAKDRFIEAEGRAVGGRAVLRLRDVSDDRAALLRVEAEAAATRRERDALRCLLESISQPVWLRDGEGRLAWVNAAYRAAVEAGAPQAKGEGTDALAELLDRPDRDEAASNRRQGKPYRNRVTAVMAGSRRTLEVAEMPLSDLADPAAIRTGGIVRDVSEAETMRAELARQAEAHRRVLDDMPIAVASFDGRQRLVFHNAAYRQLWSLPHAFLDSTPSEGEILDRLRAEGRLPEQADFRKWKESLLEAYRSAESSETWWHLPDRRTLRVVTSPNPQGGITYLFDDVSDRMDLESRVNALISTQRETLDTLAEGVALFGQDGRLKLSNRAFAELWRLTPEIVERSPHIDIVVELGRRLAPEDGPWDDITSAVSGLSDRRERQAMRMARVDDKVIDAAVEPLPGGATLVTCADVTAQANQERVLKERNEALELAARLRNGFVHHVSYELRSPLTNIIGFTELLGEETVGPLNERQREYAGHIMRSSGTLLAIINDILDLASIDTETIELDRERVDIRETIETAAEGIKDRLVESDLRLEIDVPASIGGFIGDRKRVRQVIYNLLSNAAGFSSPGQTIRVAARKDDGSVVVSVVDQGRGIPPEVQDRVFDRFETDSAGTKHRGVGLGLSIVRSFVELHGGHVELVSEKDAGTTVTCYFPADQGEPTKQLAASIPTIDDSETDPS</sequence>
<dbReference type="AlphaFoldDB" id="A0A4V3DX44"/>
<dbReference type="InterPro" id="IPR003661">
    <property type="entry name" value="HisK_dim/P_dom"/>
</dbReference>
<protein>
    <recommendedName>
        <fullName evidence="2">histidine kinase</fullName>
        <ecNumber evidence="2">2.7.13.3</ecNumber>
    </recommendedName>
</protein>
<dbReference type="InterPro" id="IPR003594">
    <property type="entry name" value="HATPase_dom"/>
</dbReference>
<evidence type="ECO:0000256" key="4">
    <source>
        <dbReference type="ARBA" id="ARBA00022679"/>
    </source>
</evidence>
<dbReference type="SUPFAM" id="SSF47384">
    <property type="entry name" value="Homodimeric domain of signal transducing histidine kinase"/>
    <property type="match status" value="1"/>
</dbReference>
<dbReference type="InterPro" id="IPR000014">
    <property type="entry name" value="PAS"/>
</dbReference>
<dbReference type="Pfam" id="PF00512">
    <property type="entry name" value="HisKA"/>
    <property type="match status" value="1"/>
</dbReference>
<dbReference type="InterPro" id="IPR004358">
    <property type="entry name" value="Sig_transdc_His_kin-like_C"/>
</dbReference>
<dbReference type="SMART" id="SM00388">
    <property type="entry name" value="HisKA"/>
    <property type="match status" value="1"/>
</dbReference>
<feature type="transmembrane region" description="Helical" evidence="6">
    <location>
        <begin position="66"/>
        <end position="87"/>
    </location>
</feature>
<keyword evidence="6" id="KW-0472">Membrane</keyword>
<keyword evidence="9" id="KW-1185">Reference proteome</keyword>
<dbReference type="EC" id="2.7.13.3" evidence="2"/>
<dbReference type="PRINTS" id="PR00344">
    <property type="entry name" value="BCTRLSENSOR"/>
</dbReference>
<comment type="caution">
    <text evidence="8">The sequence shown here is derived from an EMBL/GenBank/DDBJ whole genome shotgun (WGS) entry which is preliminary data.</text>
</comment>
<accession>A0A4V3DX44</accession>
<evidence type="ECO:0000256" key="3">
    <source>
        <dbReference type="ARBA" id="ARBA00022553"/>
    </source>
</evidence>
<keyword evidence="5" id="KW-0418">Kinase</keyword>
<comment type="catalytic activity">
    <reaction evidence="1">
        <text>ATP + protein L-histidine = ADP + protein N-phospho-L-histidine.</text>
        <dbReference type="EC" id="2.7.13.3"/>
    </reaction>
</comment>
<keyword evidence="6" id="KW-0812">Transmembrane</keyword>
<evidence type="ECO:0000256" key="5">
    <source>
        <dbReference type="ARBA" id="ARBA00022777"/>
    </source>
</evidence>
<proteinExistence type="predicted"/>
<dbReference type="GO" id="GO:0005886">
    <property type="term" value="C:plasma membrane"/>
    <property type="evidence" value="ECO:0007669"/>
    <property type="project" value="TreeGrafter"/>
</dbReference>
<dbReference type="PROSITE" id="PS50109">
    <property type="entry name" value="HIS_KIN"/>
    <property type="match status" value="1"/>
</dbReference>
<dbReference type="RefSeq" id="WP_133774180.1">
    <property type="nucleotide sequence ID" value="NZ_SNZR01000016.1"/>
</dbReference>
<evidence type="ECO:0000259" key="7">
    <source>
        <dbReference type="PROSITE" id="PS50109"/>
    </source>
</evidence>
<dbReference type="SMART" id="SM00091">
    <property type="entry name" value="PAS"/>
    <property type="match status" value="3"/>
</dbReference>
<dbReference type="GO" id="GO:0000155">
    <property type="term" value="F:phosphorelay sensor kinase activity"/>
    <property type="evidence" value="ECO:0007669"/>
    <property type="project" value="InterPro"/>
</dbReference>
<dbReference type="CDD" id="cd00082">
    <property type="entry name" value="HisKA"/>
    <property type="match status" value="1"/>
</dbReference>
<dbReference type="PANTHER" id="PTHR43047:SF72">
    <property type="entry name" value="OSMOSENSING HISTIDINE PROTEIN KINASE SLN1"/>
    <property type="match status" value="1"/>
</dbReference>
<dbReference type="InterPro" id="IPR036097">
    <property type="entry name" value="HisK_dim/P_sf"/>
</dbReference>
<organism evidence="8 9">
    <name type="scientific">Enterovirga rhinocerotis</name>
    <dbReference type="NCBI Taxonomy" id="1339210"/>
    <lineage>
        <taxon>Bacteria</taxon>
        <taxon>Pseudomonadati</taxon>
        <taxon>Pseudomonadota</taxon>
        <taxon>Alphaproteobacteria</taxon>
        <taxon>Hyphomicrobiales</taxon>
        <taxon>Methylobacteriaceae</taxon>
        <taxon>Enterovirga</taxon>
    </lineage>
</organism>
<dbReference type="Pfam" id="PF02518">
    <property type="entry name" value="HATPase_c"/>
    <property type="match status" value="1"/>
</dbReference>
<evidence type="ECO:0000256" key="1">
    <source>
        <dbReference type="ARBA" id="ARBA00000085"/>
    </source>
</evidence>
<dbReference type="Gene3D" id="3.30.565.10">
    <property type="entry name" value="Histidine kinase-like ATPase, C-terminal domain"/>
    <property type="match status" value="1"/>
</dbReference>
<evidence type="ECO:0000256" key="6">
    <source>
        <dbReference type="SAM" id="Phobius"/>
    </source>
</evidence>
<evidence type="ECO:0000313" key="8">
    <source>
        <dbReference type="EMBL" id="TDR87339.1"/>
    </source>
</evidence>
<evidence type="ECO:0000256" key="2">
    <source>
        <dbReference type="ARBA" id="ARBA00012438"/>
    </source>
</evidence>
<dbReference type="EMBL" id="SNZR01000016">
    <property type="protein sequence ID" value="TDR87339.1"/>
    <property type="molecule type" value="Genomic_DNA"/>
</dbReference>
<dbReference type="SUPFAM" id="SSF55785">
    <property type="entry name" value="PYP-like sensor domain (PAS domain)"/>
    <property type="match status" value="3"/>
</dbReference>
<keyword evidence="4" id="KW-0808">Transferase</keyword>